<evidence type="ECO:0000256" key="2">
    <source>
        <dbReference type="ARBA" id="ARBA00023002"/>
    </source>
</evidence>
<evidence type="ECO:0000313" key="4">
    <source>
        <dbReference type="Proteomes" id="UP000179179"/>
    </source>
</evidence>
<dbReference type="OrthoDB" id="4159781at2759"/>
<dbReference type="STRING" id="109264.A0A1F8A9U5"/>
<dbReference type="InterPro" id="IPR002347">
    <property type="entry name" value="SDR_fam"/>
</dbReference>
<dbReference type="PANTHER" id="PTHR48107:SF7">
    <property type="entry name" value="RE15974P"/>
    <property type="match status" value="1"/>
</dbReference>
<dbReference type="PRINTS" id="PR00080">
    <property type="entry name" value="SDRFAMILY"/>
</dbReference>
<evidence type="ECO:0000313" key="3">
    <source>
        <dbReference type="EMBL" id="OGM48516.1"/>
    </source>
</evidence>
<evidence type="ECO:0000256" key="1">
    <source>
        <dbReference type="ARBA" id="ARBA00006484"/>
    </source>
</evidence>
<dbReference type="AlphaFoldDB" id="A0A1F8A9U5"/>
<sequence length="533" mass="58090">MGMEFVFINVKEPKDALQLAKEPEIRSHVARYQWKQVENRPSLKRKRNTVVSVCMSIDCCSTWQSRSDSKADSPDSTSSTVSIPLQLGGLRDDPFRSYPVGFKSFMPVFVDHYLVHMAVDIPELDQPGNKGLLRTSWFPLVMTEPSLFLVIMLLAASHYASVSEYAADMKVDLLTLRCEAIQAINDALKYQPPDRVSDALVGAIAKMGSYEAMYGNMASYSVHMRGLTRAVGLRGGLSALGLNGLLRRMVVWIDRNAAFLHGSALYYPGATFAPGQALPEPNPGHFLASSCLITGGVKNLGAAAARELASSGANLALHYHSDSSKNDATALEAELKKSYPSIKVAFYQGNLTSAGAVTKLFQDALKDFGKIDIVVNTVGKVLKKPITEITEEEYDTMFAINSKTAFFVLKEAAAHVTDGGKIITIVTALLGAFTGYYTSYAGSKAPVEHFTRGVCKELQSRRISVNNIAPGPMDTPFFYPQESPEAVAFHKSNGMGNRLTMVEDIAPIVRFLCTEGAWITGQTIFANGGYTTR</sequence>
<organism evidence="3 4">
    <name type="scientific">Aspergillus bombycis</name>
    <dbReference type="NCBI Taxonomy" id="109264"/>
    <lineage>
        <taxon>Eukaryota</taxon>
        <taxon>Fungi</taxon>
        <taxon>Dikarya</taxon>
        <taxon>Ascomycota</taxon>
        <taxon>Pezizomycotina</taxon>
        <taxon>Eurotiomycetes</taxon>
        <taxon>Eurotiomycetidae</taxon>
        <taxon>Eurotiales</taxon>
        <taxon>Aspergillaceae</taxon>
        <taxon>Aspergillus</taxon>
    </lineage>
</organism>
<dbReference type="NCBIfam" id="NF009385">
    <property type="entry name" value="PRK12744.1"/>
    <property type="match status" value="1"/>
</dbReference>
<dbReference type="Pfam" id="PF13561">
    <property type="entry name" value="adh_short_C2"/>
    <property type="match status" value="1"/>
</dbReference>
<dbReference type="Proteomes" id="UP000179179">
    <property type="component" value="Unassembled WGS sequence"/>
</dbReference>
<protein>
    <submittedName>
        <fullName evidence="3">Short-chain dehydrogenase</fullName>
    </submittedName>
</protein>
<dbReference type="InterPro" id="IPR021858">
    <property type="entry name" value="Fun_TF"/>
</dbReference>
<dbReference type="Gene3D" id="3.40.50.720">
    <property type="entry name" value="NAD(P)-binding Rossmann-like Domain"/>
    <property type="match status" value="1"/>
</dbReference>
<reference evidence="3 4" key="1">
    <citation type="journal article" date="2016" name="Genome Biol. Evol.">
        <title>Draft genome sequence of an aflatoxigenic Aspergillus species, A. bombycis.</title>
        <authorList>
            <person name="Moore G.G."/>
            <person name="Mack B.M."/>
            <person name="Beltz S.B."/>
            <person name="Gilbert M.K."/>
        </authorList>
    </citation>
    <scope>NUCLEOTIDE SEQUENCE [LARGE SCALE GENOMIC DNA]</scope>
    <source>
        <strain evidence="4">NRRL 26010</strain>
    </source>
</reference>
<dbReference type="SUPFAM" id="SSF51735">
    <property type="entry name" value="NAD(P)-binding Rossmann-fold domains"/>
    <property type="match status" value="1"/>
</dbReference>
<dbReference type="RefSeq" id="XP_022392233.1">
    <property type="nucleotide sequence ID" value="XM_022529542.1"/>
</dbReference>
<keyword evidence="2" id="KW-0560">Oxidoreductase</keyword>
<name>A0A1F8A9U5_9EURO</name>
<comment type="caution">
    <text evidence="3">The sequence shown here is derived from an EMBL/GenBank/DDBJ whole genome shotgun (WGS) entry which is preliminary data.</text>
</comment>
<dbReference type="EMBL" id="LYCR01000015">
    <property type="protein sequence ID" value="OGM48516.1"/>
    <property type="molecule type" value="Genomic_DNA"/>
</dbReference>
<proteinExistence type="inferred from homology"/>
<keyword evidence="4" id="KW-1185">Reference proteome</keyword>
<dbReference type="GO" id="GO:0016614">
    <property type="term" value="F:oxidoreductase activity, acting on CH-OH group of donors"/>
    <property type="evidence" value="ECO:0007669"/>
    <property type="project" value="UniProtKB-ARBA"/>
</dbReference>
<dbReference type="PANTHER" id="PTHR48107">
    <property type="entry name" value="NADPH-DEPENDENT ALDEHYDE REDUCTASE-LIKE PROTEIN, CHLOROPLASTIC-RELATED"/>
    <property type="match status" value="1"/>
</dbReference>
<dbReference type="GeneID" id="34445802"/>
<accession>A0A1F8A9U5</accession>
<comment type="similarity">
    <text evidence="1">Belongs to the short-chain dehydrogenases/reductases (SDR) family.</text>
</comment>
<dbReference type="Pfam" id="PF11951">
    <property type="entry name" value="Fungal_trans_2"/>
    <property type="match status" value="1"/>
</dbReference>
<dbReference type="PRINTS" id="PR00081">
    <property type="entry name" value="GDHRDH"/>
</dbReference>
<dbReference type="InterPro" id="IPR036291">
    <property type="entry name" value="NAD(P)-bd_dom_sf"/>
</dbReference>
<gene>
    <name evidence="3" type="ORF">ABOM_002412</name>
</gene>